<dbReference type="STRING" id="747525.W4KA88"/>
<dbReference type="InParanoid" id="W4KA88"/>
<feature type="domain" description="Large ribosomal subunit protein uL30-like ferredoxin-like fold" evidence="5">
    <location>
        <begin position="3"/>
        <end position="53"/>
    </location>
</feature>
<gene>
    <name evidence="6" type="ORF">HETIRDRAFT_248147</name>
</gene>
<dbReference type="CDD" id="cd01658">
    <property type="entry name" value="Ribosomal_L30"/>
    <property type="match status" value="1"/>
</dbReference>
<evidence type="ECO:0000256" key="4">
    <source>
        <dbReference type="ARBA" id="ARBA00035281"/>
    </source>
</evidence>
<dbReference type="GO" id="GO:0006412">
    <property type="term" value="P:translation"/>
    <property type="evidence" value="ECO:0007669"/>
    <property type="project" value="InterPro"/>
</dbReference>
<evidence type="ECO:0000313" key="6">
    <source>
        <dbReference type="EMBL" id="ETW82659.1"/>
    </source>
</evidence>
<dbReference type="Gene3D" id="3.30.1390.20">
    <property type="entry name" value="Ribosomal protein L30, ferredoxin-like fold domain"/>
    <property type="match status" value="1"/>
</dbReference>
<dbReference type="eggNOG" id="ENOG502S7S3">
    <property type="taxonomic scope" value="Eukaryota"/>
</dbReference>
<dbReference type="InterPro" id="IPR036919">
    <property type="entry name" value="Ribo_uL30_ferredoxin-like_sf"/>
</dbReference>
<proteinExistence type="inferred from homology"/>
<keyword evidence="2" id="KW-0689">Ribosomal protein</keyword>
<dbReference type="HOGENOM" id="CLU_131047_0_0_1"/>
<keyword evidence="7" id="KW-1185">Reference proteome</keyword>
<evidence type="ECO:0000256" key="3">
    <source>
        <dbReference type="ARBA" id="ARBA00023274"/>
    </source>
</evidence>
<name>W4KA88_HETIT</name>
<dbReference type="PANTHER" id="PTHR15892">
    <property type="entry name" value="MITOCHONDRIAL RIBOSOMAL PROTEIN L30"/>
    <property type="match status" value="1"/>
</dbReference>
<dbReference type="PANTHER" id="PTHR15892:SF2">
    <property type="entry name" value="LARGE RIBOSOMAL SUBUNIT PROTEIN UL30M"/>
    <property type="match status" value="1"/>
</dbReference>
<dbReference type="InterPro" id="IPR016082">
    <property type="entry name" value="Ribosomal_uL30_ferredoxin-like"/>
</dbReference>
<feature type="non-terminal residue" evidence="6">
    <location>
        <position position="1"/>
    </location>
</feature>
<dbReference type="GO" id="GO:0003735">
    <property type="term" value="F:structural constituent of ribosome"/>
    <property type="evidence" value="ECO:0007669"/>
    <property type="project" value="InterPro"/>
</dbReference>
<dbReference type="Pfam" id="PF00327">
    <property type="entry name" value="Ribosomal_L30"/>
    <property type="match status" value="1"/>
</dbReference>
<dbReference type="RefSeq" id="XP_009544999.1">
    <property type="nucleotide sequence ID" value="XM_009546704.1"/>
</dbReference>
<sequence>THYRITLRRSAISLAANVKGTLVALGLHRRMQTVFHRHTPESAGKILRVKELVEVANVPASAVRTKTEQMRARKSPRGFVVVGSKL</sequence>
<dbReference type="EMBL" id="KI925457">
    <property type="protein sequence ID" value="ETW82659.1"/>
    <property type="molecule type" value="Genomic_DNA"/>
</dbReference>
<keyword evidence="3" id="KW-0687">Ribonucleoprotein</keyword>
<dbReference type="GO" id="GO:0005739">
    <property type="term" value="C:mitochondrion"/>
    <property type="evidence" value="ECO:0007669"/>
    <property type="project" value="TreeGrafter"/>
</dbReference>
<organism evidence="6 7">
    <name type="scientific">Heterobasidion irregulare (strain TC 32-1)</name>
    <dbReference type="NCBI Taxonomy" id="747525"/>
    <lineage>
        <taxon>Eukaryota</taxon>
        <taxon>Fungi</taxon>
        <taxon>Dikarya</taxon>
        <taxon>Basidiomycota</taxon>
        <taxon>Agaricomycotina</taxon>
        <taxon>Agaricomycetes</taxon>
        <taxon>Russulales</taxon>
        <taxon>Bondarzewiaceae</taxon>
        <taxon>Heterobasidion</taxon>
        <taxon>Heterobasidion annosum species complex</taxon>
    </lineage>
</organism>
<dbReference type="KEGG" id="hir:HETIRDRAFT_248147"/>
<evidence type="ECO:0000259" key="5">
    <source>
        <dbReference type="Pfam" id="PF00327"/>
    </source>
</evidence>
<dbReference type="OrthoDB" id="509901at2759"/>
<evidence type="ECO:0000313" key="7">
    <source>
        <dbReference type="Proteomes" id="UP000030671"/>
    </source>
</evidence>
<reference evidence="6 7" key="1">
    <citation type="journal article" date="2012" name="New Phytol.">
        <title>Insight into trade-off between wood decay and parasitism from the genome of a fungal forest pathogen.</title>
        <authorList>
            <person name="Olson A."/>
            <person name="Aerts A."/>
            <person name="Asiegbu F."/>
            <person name="Belbahri L."/>
            <person name="Bouzid O."/>
            <person name="Broberg A."/>
            <person name="Canback B."/>
            <person name="Coutinho P.M."/>
            <person name="Cullen D."/>
            <person name="Dalman K."/>
            <person name="Deflorio G."/>
            <person name="van Diepen L.T."/>
            <person name="Dunand C."/>
            <person name="Duplessis S."/>
            <person name="Durling M."/>
            <person name="Gonthier P."/>
            <person name="Grimwood J."/>
            <person name="Fossdal C.G."/>
            <person name="Hansson D."/>
            <person name="Henrissat B."/>
            <person name="Hietala A."/>
            <person name="Himmelstrand K."/>
            <person name="Hoffmeister D."/>
            <person name="Hogberg N."/>
            <person name="James T.Y."/>
            <person name="Karlsson M."/>
            <person name="Kohler A."/>
            <person name="Kues U."/>
            <person name="Lee Y.H."/>
            <person name="Lin Y.C."/>
            <person name="Lind M."/>
            <person name="Lindquist E."/>
            <person name="Lombard V."/>
            <person name="Lucas S."/>
            <person name="Lunden K."/>
            <person name="Morin E."/>
            <person name="Murat C."/>
            <person name="Park J."/>
            <person name="Raffaello T."/>
            <person name="Rouze P."/>
            <person name="Salamov A."/>
            <person name="Schmutz J."/>
            <person name="Solheim H."/>
            <person name="Stahlberg J."/>
            <person name="Velez H."/>
            <person name="de Vries R.P."/>
            <person name="Wiebenga A."/>
            <person name="Woodward S."/>
            <person name="Yakovlev I."/>
            <person name="Garbelotto M."/>
            <person name="Martin F."/>
            <person name="Grigoriev I.V."/>
            <person name="Stenlid J."/>
        </authorList>
    </citation>
    <scope>NUCLEOTIDE SEQUENCE [LARGE SCALE GENOMIC DNA]</scope>
    <source>
        <strain evidence="6 7">TC 32-1</strain>
    </source>
</reference>
<dbReference type="SUPFAM" id="SSF55129">
    <property type="entry name" value="Ribosomal protein L30p/L7e"/>
    <property type="match status" value="1"/>
</dbReference>
<feature type="non-terminal residue" evidence="6">
    <location>
        <position position="86"/>
    </location>
</feature>
<evidence type="ECO:0000256" key="2">
    <source>
        <dbReference type="ARBA" id="ARBA00022980"/>
    </source>
</evidence>
<dbReference type="AlphaFoldDB" id="W4KA88"/>
<accession>W4KA88</accession>
<evidence type="ECO:0000256" key="1">
    <source>
        <dbReference type="ARBA" id="ARBA00007594"/>
    </source>
</evidence>
<dbReference type="Proteomes" id="UP000030671">
    <property type="component" value="Unassembled WGS sequence"/>
</dbReference>
<dbReference type="GeneID" id="20669227"/>
<dbReference type="GO" id="GO:0015934">
    <property type="term" value="C:large ribosomal subunit"/>
    <property type="evidence" value="ECO:0007669"/>
    <property type="project" value="InterPro"/>
</dbReference>
<comment type="similarity">
    <text evidence="1">Belongs to the universal ribosomal protein uL30 family.</text>
</comment>
<dbReference type="FunCoup" id="W4KA88">
    <property type="interactions" value="254"/>
</dbReference>
<protein>
    <recommendedName>
        <fullName evidence="4">Large ribosomal subunit protein uL30m</fullName>
    </recommendedName>
</protein>
<dbReference type="InterPro" id="IPR005996">
    <property type="entry name" value="Ribosomal_uL30_bac-type"/>
</dbReference>